<dbReference type="PANTHER" id="PTHR34183">
    <property type="entry name" value="ENDOLYTIC PEPTIDOGLYCAN TRANSGLYCOSYLASE RLPA"/>
    <property type="match status" value="1"/>
</dbReference>
<sequence>MSKLLYRYATSIAIGAACLVSGCAIAPGSDSNSARDSTPSANSRETSTAPSQPKRAAAAKQGQDRSGTKQVGKASFYSDKFAGRKMANGTRMDPQDDNAASKTLPLGSTAKVTNLDTGRSAVVTIQDRGPYVKGRIVDVSPATARELGISREDGVANVEVVPLSVPSNTASEAKR</sequence>
<dbReference type="InterPro" id="IPR036908">
    <property type="entry name" value="RlpA-like_sf"/>
</dbReference>
<dbReference type="NCBIfam" id="TIGR00413">
    <property type="entry name" value="rlpA"/>
    <property type="match status" value="1"/>
</dbReference>
<evidence type="ECO:0000313" key="8">
    <source>
        <dbReference type="EMBL" id="MEJ8815889.1"/>
    </source>
</evidence>
<keyword evidence="6" id="KW-0732">Signal</keyword>
<dbReference type="EC" id="4.2.2.-" evidence="3"/>
<gene>
    <name evidence="3" type="primary">rlpA</name>
    <name evidence="8" type="ORF">WKW77_32835</name>
</gene>
<comment type="similarity">
    <text evidence="3 4">Belongs to the RlpA family.</text>
</comment>
<keyword evidence="3" id="KW-1003">Cell membrane</keyword>
<keyword evidence="3" id="KW-0564">Palmitate</keyword>
<accession>A0ABU8VQE8</accession>
<feature type="signal peptide" evidence="6">
    <location>
        <begin position="1"/>
        <end position="26"/>
    </location>
</feature>
<dbReference type="PANTHER" id="PTHR34183:SF8">
    <property type="entry name" value="ENDOLYTIC PEPTIDOGLYCAN TRANSGLYCOSYLASE RLPA-RELATED"/>
    <property type="match status" value="1"/>
</dbReference>
<feature type="region of interest" description="Disordered" evidence="5">
    <location>
        <begin position="28"/>
        <end position="105"/>
    </location>
</feature>
<evidence type="ECO:0000259" key="7">
    <source>
        <dbReference type="Pfam" id="PF03330"/>
    </source>
</evidence>
<name>A0ABU8VQE8_9BURK</name>
<evidence type="ECO:0000256" key="3">
    <source>
        <dbReference type="HAMAP-Rule" id="MF_02071"/>
    </source>
</evidence>
<dbReference type="HAMAP" id="MF_02071">
    <property type="entry name" value="RlpA"/>
    <property type="match status" value="1"/>
</dbReference>
<dbReference type="CDD" id="cd22268">
    <property type="entry name" value="DPBB_RlpA-like"/>
    <property type="match status" value="1"/>
</dbReference>
<dbReference type="InterPro" id="IPR009009">
    <property type="entry name" value="RlpA-like_DPBB"/>
</dbReference>
<reference evidence="8 9" key="1">
    <citation type="submission" date="2024-03" db="EMBL/GenBank/DDBJ databases">
        <title>Novel species of the genus Variovorax.</title>
        <authorList>
            <person name="Liu Q."/>
            <person name="Xin Y.-H."/>
        </authorList>
    </citation>
    <scope>NUCLEOTIDE SEQUENCE [LARGE SCALE GENOMIC DNA]</scope>
    <source>
        <strain evidence="8 9">KACC 18899</strain>
    </source>
</reference>
<feature type="compositionally biased region" description="Polar residues" evidence="5">
    <location>
        <begin position="29"/>
        <end position="51"/>
    </location>
</feature>
<feature type="chain" id="PRO_5046906669" description="Endolytic peptidoglycan transglycosylase RlpA" evidence="6">
    <location>
        <begin position="27"/>
        <end position="175"/>
    </location>
</feature>
<keyword evidence="3" id="KW-0449">Lipoprotein</keyword>
<evidence type="ECO:0000256" key="1">
    <source>
        <dbReference type="ARBA" id="ARBA00023239"/>
    </source>
</evidence>
<dbReference type="InterPro" id="IPR034718">
    <property type="entry name" value="RlpA"/>
</dbReference>
<dbReference type="EMBL" id="JBBKZU010000025">
    <property type="protein sequence ID" value="MEJ8815889.1"/>
    <property type="molecule type" value="Genomic_DNA"/>
</dbReference>
<dbReference type="Gene3D" id="2.40.40.10">
    <property type="entry name" value="RlpA-like domain"/>
    <property type="match status" value="1"/>
</dbReference>
<evidence type="ECO:0000313" key="9">
    <source>
        <dbReference type="Proteomes" id="UP001365846"/>
    </source>
</evidence>
<dbReference type="PROSITE" id="PS51257">
    <property type="entry name" value="PROKAR_LIPOPROTEIN"/>
    <property type="match status" value="1"/>
</dbReference>
<comment type="caution">
    <text evidence="8">The sequence shown here is derived from an EMBL/GenBank/DDBJ whole genome shotgun (WGS) entry which is preliminary data.</text>
</comment>
<evidence type="ECO:0000256" key="5">
    <source>
        <dbReference type="SAM" id="MobiDB-lite"/>
    </source>
</evidence>
<comment type="function">
    <text evidence="3">Lytic transglycosylase with a strong preference for naked glycan strands that lack stem peptides.</text>
</comment>
<evidence type="ECO:0000256" key="4">
    <source>
        <dbReference type="RuleBase" id="RU003495"/>
    </source>
</evidence>
<keyword evidence="9" id="KW-1185">Reference proteome</keyword>
<dbReference type="RefSeq" id="WP_340361083.1">
    <property type="nucleotide sequence ID" value="NZ_JBBKZU010000025.1"/>
</dbReference>
<dbReference type="Pfam" id="PF03330">
    <property type="entry name" value="DPBB_1"/>
    <property type="match status" value="1"/>
</dbReference>
<dbReference type="Proteomes" id="UP001365846">
    <property type="component" value="Unassembled WGS sequence"/>
</dbReference>
<proteinExistence type="inferred from homology"/>
<dbReference type="InterPro" id="IPR012997">
    <property type="entry name" value="RplA"/>
</dbReference>
<evidence type="ECO:0000256" key="6">
    <source>
        <dbReference type="SAM" id="SignalP"/>
    </source>
</evidence>
<keyword evidence="3" id="KW-0472">Membrane</keyword>
<organism evidence="8 9">
    <name type="scientific">Variovorax ureilyticus</name>
    <dbReference type="NCBI Taxonomy" id="1836198"/>
    <lineage>
        <taxon>Bacteria</taxon>
        <taxon>Pseudomonadati</taxon>
        <taxon>Pseudomonadota</taxon>
        <taxon>Betaproteobacteria</taxon>
        <taxon>Burkholderiales</taxon>
        <taxon>Comamonadaceae</taxon>
        <taxon>Variovorax</taxon>
    </lineage>
</organism>
<keyword evidence="1 3" id="KW-0456">Lyase</keyword>
<protein>
    <recommendedName>
        <fullName evidence="3">Endolytic peptidoglycan transglycosylase RlpA</fullName>
        <ecNumber evidence="3">4.2.2.-</ecNumber>
    </recommendedName>
</protein>
<keyword evidence="2 3" id="KW-0961">Cell wall biogenesis/degradation</keyword>
<dbReference type="SUPFAM" id="SSF50685">
    <property type="entry name" value="Barwin-like endoglucanases"/>
    <property type="match status" value="1"/>
</dbReference>
<feature type="domain" description="RlpA-like protein double-psi beta-barrel" evidence="7">
    <location>
        <begin position="70"/>
        <end position="160"/>
    </location>
</feature>
<comment type="subcellular location">
    <subcellularLocation>
        <location evidence="3">Cell membrane</location>
        <topology evidence="3">Lipid-anchor</topology>
    </subcellularLocation>
</comment>
<evidence type="ECO:0000256" key="2">
    <source>
        <dbReference type="ARBA" id="ARBA00023316"/>
    </source>
</evidence>